<comment type="subcellular location">
    <subcellularLocation>
        <location evidence="1">Cell membrane</location>
        <topology evidence="1">Multi-pass membrane protein</topology>
    </subcellularLocation>
</comment>
<feature type="transmembrane region" description="Helical" evidence="8">
    <location>
        <begin position="303"/>
        <end position="323"/>
    </location>
</feature>
<dbReference type="GO" id="GO:0005886">
    <property type="term" value="C:plasma membrane"/>
    <property type="evidence" value="ECO:0007669"/>
    <property type="project" value="UniProtKB-SubCell"/>
</dbReference>
<evidence type="ECO:0000256" key="3">
    <source>
        <dbReference type="ARBA" id="ARBA00022676"/>
    </source>
</evidence>
<dbReference type="EMBL" id="DSUJ01000008">
    <property type="protein sequence ID" value="HFI90467.1"/>
    <property type="molecule type" value="Genomic_DNA"/>
</dbReference>
<evidence type="ECO:0000256" key="8">
    <source>
        <dbReference type="SAM" id="Phobius"/>
    </source>
</evidence>
<evidence type="ECO:0000256" key="6">
    <source>
        <dbReference type="ARBA" id="ARBA00022989"/>
    </source>
</evidence>
<keyword evidence="4" id="KW-0808">Transferase</keyword>
<feature type="transmembrane region" description="Helical" evidence="8">
    <location>
        <begin position="274"/>
        <end position="296"/>
    </location>
</feature>
<comment type="caution">
    <text evidence="10">The sequence shown here is derived from an EMBL/GenBank/DDBJ whole genome shotgun (WGS) entry which is preliminary data.</text>
</comment>
<dbReference type="PANTHER" id="PTHR33908">
    <property type="entry name" value="MANNOSYLTRANSFERASE YKCB-RELATED"/>
    <property type="match status" value="1"/>
</dbReference>
<organism evidence="10">
    <name type="scientific">Ignavibacterium album</name>
    <dbReference type="NCBI Taxonomy" id="591197"/>
    <lineage>
        <taxon>Bacteria</taxon>
        <taxon>Pseudomonadati</taxon>
        <taxon>Ignavibacteriota</taxon>
        <taxon>Ignavibacteria</taxon>
        <taxon>Ignavibacteriales</taxon>
        <taxon>Ignavibacteriaceae</taxon>
        <taxon>Ignavibacterium</taxon>
    </lineage>
</organism>
<dbReference type="GO" id="GO:0016763">
    <property type="term" value="F:pentosyltransferase activity"/>
    <property type="evidence" value="ECO:0007669"/>
    <property type="project" value="TreeGrafter"/>
</dbReference>
<proteinExistence type="predicted"/>
<feature type="transmembrane region" description="Helical" evidence="8">
    <location>
        <begin position="14"/>
        <end position="32"/>
    </location>
</feature>
<protein>
    <recommendedName>
        <fullName evidence="9">Glycosyltransferase RgtA/B/C/D-like domain-containing protein</fullName>
    </recommendedName>
</protein>
<dbReference type="GO" id="GO:0009103">
    <property type="term" value="P:lipopolysaccharide biosynthetic process"/>
    <property type="evidence" value="ECO:0007669"/>
    <property type="project" value="UniProtKB-ARBA"/>
</dbReference>
<reference evidence="10" key="1">
    <citation type="journal article" date="2020" name="mSystems">
        <title>Genome- and Community-Level Interaction Insights into Carbon Utilization and Element Cycling Functions of Hydrothermarchaeota in Hydrothermal Sediment.</title>
        <authorList>
            <person name="Zhou Z."/>
            <person name="Liu Y."/>
            <person name="Xu W."/>
            <person name="Pan J."/>
            <person name="Luo Z.H."/>
            <person name="Li M."/>
        </authorList>
    </citation>
    <scope>NUCLEOTIDE SEQUENCE [LARGE SCALE GENOMIC DNA]</scope>
    <source>
        <strain evidence="10">SpSt-479</strain>
    </source>
</reference>
<feature type="transmembrane region" description="Helical" evidence="8">
    <location>
        <begin position="363"/>
        <end position="381"/>
    </location>
</feature>
<feature type="transmembrane region" description="Helical" evidence="8">
    <location>
        <begin position="222"/>
        <end position="240"/>
    </location>
</feature>
<gene>
    <name evidence="10" type="ORF">ENS31_02925</name>
</gene>
<dbReference type="AlphaFoldDB" id="A0A7V3E6N1"/>
<feature type="transmembrane region" description="Helical" evidence="8">
    <location>
        <begin position="329"/>
        <end position="351"/>
    </location>
</feature>
<evidence type="ECO:0000256" key="1">
    <source>
        <dbReference type="ARBA" id="ARBA00004651"/>
    </source>
</evidence>
<dbReference type="InterPro" id="IPR050297">
    <property type="entry name" value="LipidA_mod_glycosyltrf_83"/>
</dbReference>
<feature type="domain" description="Glycosyltransferase RgtA/B/C/D-like" evidence="9">
    <location>
        <begin position="84"/>
        <end position="233"/>
    </location>
</feature>
<feature type="transmembrane region" description="Helical" evidence="8">
    <location>
        <begin position="129"/>
        <end position="147"/>
    </location>
</feature>
<evidence type="ECO:0000259" key="9">
    <source>
        <dbReference type="Pfam" id="PF13231"/>
    </source>
</evidence>
<keyword evidence="5 8" id="KW-0812">Transmembrane</keyword>
<name>A0A7V3E6N1_9BACT</name>
<keyword evidence="3" id="KW-0328">Glycosyltransferase</keyword>
<sequence length="515" mass="60037">MNFDLEILRERKKILPGLIIFIWVIIQLTISLPESILDDWMSWRQADTQNIARNFYKNGESIFYPQINWGGNGPGYVENEFQLYTYTISRIFFLTSEHTLPGQILGLIFIIVTSLFLYKLVLLRFNDDLAALFSLVVFLISNGPIHLSTAIMPDALSIMCYSIGLYTFIKFTDTQKLKFLILFIIFTALAGLVKPLALNLGIIQFFIILLGKRELLKDIRIWIGWILVVLIVGSYMYFSYNLYLKYGNTFGVIGGEKKFPTLQGLTVFIHYPKLFYMSVVWGLGITGWFSLIYLYIKKKLSHVEWAMLIGNVIAVFVAMRYMVNQGFSPHYYIFMCFFGAYLAGNAFKILYENYLKTKHSAKLIVFTSVVLLIIYAAHLYHRTHPLRIHYHPNVNKTGYVLKNIAEPKSLIIVRSIAGERERSEWGNRLNNFEDPRIFYISDLHGWALPRDYKGYERVSEFVKLGAKYFVEPFRTPVDNELEQWLEKNAKLIHSDYNGRIYKFNMLNHSSLENEY</sequence>
<dbReference type="InterPro" id="IPR038731">
    <property type="entry name" value="RgtA/B/C-like"/>
</dbReference>
<keyword evidence="6 8" id="KW-1133">Transmembrane helix</keyword>
<dbReference type="Pfam" id="PF13231">
    <property type="entry name" value="PMT_2"/>
    <property type="match status" value="1"/>
</dbReference>
<feature type="transmembrane region" description="Helical" evidence="8">
    <location>
        <begin position="104"/>
        <end position="122"/>
    </location>
</feature>
<evidence type="ECO:0000256" key="7">
    <source>
        <dbReference type="ARBA" id="ARBA00023136"/>
    </source>
</evidence>
<evidence type="ECO:0000256" key="4">
    <source>
        <dbReference type="ARBA" id="ARBA00022679"/>
    </source>
</evidence>
<evidence type="ECO:0000313" key="10">
    <source>
        <dbReference type="EMBL" id="HFI90467.1"/>
    </source>
</evidence>
<feature type="transmembrane region" description="Helical" evidence="8">
    <location>
        <begin position="179"/>
        <end position="210"/>
    </location>
</feature>
<dbReference type="PANTHER" id="PTHR33908:SF11">
    <property type="entry name" value="MEMBRANE PROTEIN"/>
    <property type="match status" value="1"/>
</dbReference>
<keyword evidence="7 8" id="KW-0472">Membrane</keyword>
<evidence type="ECO:0000256" key="2">
    <source>
        <dbReference type="ARBA" id="ARBA00022475"/>
    </source>
</evidence>
<accession>A0A7V3E6N1</accession>
<evidence type="ECO:0000256" key="5">
    <source>
        <dbReference type="ARBA" id="ARBA00022692"/>
    </source>
</evidence>
<keyword evidence="2" id="KW-1003">Cell membrane</keyword>